<gene>
    <name evidence="17" type="ORF">METZ01_LOCUS30306</name>
</gene>
<dbReference type="GO" id="GO:0016020">
    <property type="term" value="C:membrane"/>
    <property type="evidence" value="ECO:0007669"/>
    <property type="project" value="UniProtKB-SubCell"/>
</dbReference>
<dbReference type="PRINTS" id="PR01166">
    <property type="entry name" value="CYCOXIDASEII"/>
</dbReference>
<dbReference type="GO" id="GO:0042773">
    <property type="term" value="P:ATP synthesis coupled electron transport"/>
    <property type="evidence" value="ECO:0007669"/>
    <property type="project" value="TreeGrafter"/>
</dbReference>
<proteinExistence type="inferred from homology"/>
<keyword evidence="8" id="KW-1278">Translocase</keyword>
<sequence>MNWSWMLPPSFSTVSGDIDGIYMVILWITGIAFFITEGLLFYFIFKYRHKEGRKATYDHGSTKMEIAWTMVPLVIVLWIGAVSKGVWDTIKVDVPAAGLEVIVTGKQFEWTVTYPGPDGALGTSDDFETLNELHAPEDEAVVITLRSEDVLHSFFLPEMRIKQDAVPGQDITVWFEAIQPGDYTIGCAELCGIGHTTMGGTLTVYTAADFQAWSSSQAQQQQP</sequence>
<name>A0A381QDQ7_9ZZZZ</name>
<dbReference type="PROSITE" id="PS00078">
    <property type="entry name" value="COX2"/>
    <property type="match status" value="1"/>
</dbReference>
<comment type="similarity">
    <text evidence="2">Belongs to the cytochrome c oxidase subunit 2 family.</text>
</comment>
<keyword evidence="5" id="KW-0679">Respiratory chain</keyword>
<dbReference type="Gene3D" id="2.60.40.420">
    <property type="entry name" value="Cupredoxins - blue copper proteins"/>
    <property type="match status" value="1"/>
</dbReference>
<dbReference type="GO" id="GO:0016491">
    <property type="term" value="F:oxidoreductase activity"/>
    <property type="evidence" value="ECO:0007669"/>
    <property type="project" value="InterPro"/>
</dbReference>
<evidence type="ECO:0000256" key="1">
    <source>
        <dbReference type="ARBA" id="ARBA00004141"/>
    </source>
</evidence>
<keyword evidence="10 14" id="KW-1133">Transmembrane helix</keyword>
<evidence type="ECO:0000256" key="14">
    <source>
        <dbReference type="SAM" id="Phobius"/>
    </source>
</evidence>
<dbReference type="GO" id="GO:0005507">
    <property type="term" value="F:copper ion binding"/>
    <property type="evidence" value="ECO:0007669"/>
    <property type="project" value="InterPro"/>
</dbReference>
<dbReference type="SUPFAM" id="SSF81464">
    <property type="entry name" value="Cytochrome c oxidase subunit II-like, transmembrane region"/>
    <property type="match status" value="1"/>
</dbReference>
<feature type="transmembrane region" description="Helical" evidence="14">
    <location>
        <begin position="66"/>
        <end position="87"/>
    </location>
</feature>
<dbReference type="InterPro" id="IPR008972">
    <property type="entry name" value="Cupredoxin"/>
</dbReference>
<dbReference type="InterPro" id="IPR036257">
    <property type="entry name" value="Cyt_c_oxidase_su2_TM_sf"/>
</dbReference>
<dbReference type="AlphaFoldDB" id="A0A381QDQ7"/>
<dbReference type="PROSITE" id="PS50857">
    <property type="entry name" value="COX2_CUA"/>
    <property type="match status" value="1"/>
</dbReference>
<keyword evidence="4" id="KW-0813">Transport</keyword>
<keyword evidence="11" id="KW-0186">Copper</keyword>
<dbReference type="Pfam" id="PF00116">
    <property type="entry name" value="COX2"/>
    <property type="match status" value="1"/>
</dbReference>
<comment type="subcellular location">
    <subcellularLocation>
        <location evidence="1">Membrane</location>
        <topology evidence="1">Multi-pass membrane protein</topology>
    </subcellularLocation>
</comment>
<dbReference type="Gene3D" id="1.10.287.90">
    <property type="match status" value="1"/>
</dbReference>
<evidence type="ECO:0000256" key="5">
    <source>
        <dbReference type="ARBA" id="ARBA00022660"/>
    </source>
</evidence>
<dbReference type="PANTHER" id="PTHR22888">
    <property type="entry name" value="CYTOCHROME C OXIDASE, SUBUNIT II"/>
    <property type="match status" value="1"/>
</dbReference>
<feature type="domain" description="Cytochrome oxidase subunit II copper A binding" evidence="15">
    <location>
        <begin position="96"/>
        <end position="216"/>
    </location>
</feature>
<dbReference type="InterPro" id="IPR045187">
    <property type="entry name" value="CcO_II"/>
</dbReference>
<keyword evidence="6 14" id="KW-0812">Transmembrane</keyword>
<evidence type="ECO:0000259" key="15">
    <source>
        <dbReference type="PROSITE" id="PS50857"/>
    </source>
</evidence>
<protein>
    <recommendedName>
        <fullName evidence="3">cytochrome-c oxidase</fullName>
        <ecNumber evidence="3">7.1.1.9</ecNumber>
    </recommendedName>
    <alternativeName>
        <fullName evidence="13">Cytochrome c oxidase polypeptide II</fullName>
    </alternativeName>
</protein>
<dbReference type="EC" id="7.1.1.9" evidence="3"/>
<evidence type="ECO:0000256" key="4">
    <source>
        <dbReference type="ARBA" id="ARBA00022448"/>
    </source>
</evidence>
<dbReference type="InterPro" id="IPR014222">
    <property type="entry name" value="Cyt_c_oxidase_su2"/>
</dbReference>
<dbReference type="GO" id="GO:0004129">
    <property type="term" value="F:cytochrome-c oxidase activity"/>
    <property type="evidence" value="ECO:0007669"/>
    <property type="project" value="UniProtKB-EC"/>
</dbReference>
<evidence type="ECO:0000256" key="6">
    <source>
        <dbReference type="ARBA" id="ARBA00022692"/>
    </source>
</evidence>
<evidence type="ECO:0000256" key="8">
    <source>
        <dbReference type="ARBA" id="ARBA00022967"/>
    </source>
</evidence>
<dbReference type="InterPro" id="IPR002429">
    <property type="entry name" value="CcO_II-like_C"/>
</dbReference>
<dbReference type="Pfam" id="PF02790">
    <property type="entry name" value="COX2_TM"/>
    <property type="match status" value="1"/>
</dbReference>
<evidence type="ECO:0000259" key="16">
    <source>
        <dbReference type="PROSITE" id="PS50999"/>
    </source>
</evidence>
<keyword evidence="7" id="KW-0479">Metal-binding</keyword>
<keyword evidence="9" id="KW-0249">Electron transport</keyword>
<evidence type="ECO:0000256" key="9">
    <source>
        <dbReference type="ARBA" id="ARBA00022982"/>
    </source>
</evidence>
<organism evidence="17">
    <name type="scientific">marine metagenome</name>
    <dbReference type="NCBI Taxonomy" id="408172"/>
    <lineage>
        <taxon>unclassified sequences</taxon>
        <taxon>metagenomes</taxon>
        <taxon>ecological metagenomes</taxon>
    </lineage>
</organism>
<feature type="transmembrane region" description="Helical" evidence="14">
    <location>
        <begin position="20"/>
        <end position="45"/>
    </location>
</feature>
<evidence type="ECO:0000256" key="7">
    <source>
        <dbReference type="ARBA" id="ARBA00022723"/>
    </source>
</evidence>
<dbReference type="PROSITE" id="PS50999">
    <property type="entry name" value="COX2_TM"/>
    <property type="match status" value="1"/>
</dbReference>
<keyword evidence="12 14" id="KW-0472">Membrane</keyword>
<dbReference type="NCBIfam" id="TIGR02866">
    <property type="entry name" value="CoxB"/>
    <property type="match status" value="1"/>
</dbReference>
<dbReference type="InterPro" id="IPR001505">
    <property type="entry name" value="Copper_CuA"/>
</dbReference>
<reference evidence="17" key="1">
    <citation type="submission" date="2018-05" db="EMBL/GenBank/DDBJ databases">
        <authorList>
            <person name="Lanie J.A."/>
            <person name="Ng W.-L."/>
            <person name="Kazmierczak K.M."/>
            <person name="Andrzejewski T.M."/>
            <person name="Davidsen T.M."/>
            <person name="Wayne K.J."/>
            <person name="Tettelin H."/>
            <person name="Glass J.I."/>
            <person name="Rusch D."/>
            <person name="Podicherti R."/>
            <person name="Tsui H.-C.T."/>
            <person name="Winkler M.E."/>
        </authorList>
    </citation>
    <scope>NUCLEOTIDE SEQUENCE</scope>
</reference>
<evidence type="ECO:0000256" key="3">
    <source>
        <dbReference type="ARBA" id="ARBA00012949"/>
    </source>
</evidence>
<dbReference type="CDD" id="cd13919">
    <property type="entry name" value="CuRO_HCO_II_like_5"/>
    <property type="match status" value="1"/>
</dbReference>
<dbReference type="SUPFAM" id="SSF49503">
    <property type="entry name" value="Cupredoxins"/>
    <property type="match status" value="1"/>
</dbReference>
<feature type="domain" description="Cytochrome oxidase subunit II transmembrane region profile" evidence="16">
    <location>
        <begin position="1"/>
        <end position="94"/>
    </location>
</feature>
<dbReference type="EMBL" id="UINC01001316">
    <property type="protein sequence ID" value="SUZ77452.1"/>
    <property type="molecule type" value="Genomic_DNA"/>
</dbReference>
<evidence type="ECO:0000256" key="12">
    <source>
        <dbReference type="ARBA" id="ARBA00023136"/>
    </source>
</evidence>
<dbReference type="PANTHER" id="PTHR22888:SF9">
    <property type="entry name" value="CYTOCHROME C OXIDASE SUBUNIT 2"/>
    <property type="match status" value="1"/>
</dbReference>
<evidence type="ECO:0000313" key="17">
    <source>
        <dbReference type="EMBL" id="SUZ77452.1"/>
    </source>
</evidence>
<accession>A0A381QDQ7</accession>
<evidence type="ECO:0000256" key="13">
    <source>
        <dbReference type="ARBA" id="ARBA00031389"/>
    </source>
</evidence>
<evidence type="ECO:0000256" key="2">
    <source>
        <dbReference type="ARBA" id="ARBA00007866"/>
    </source>
</evidence>
<dbReference type="InterPro" id="IPR011759">
    <property type="entry name" value="Cyt_c_oxidase_su2_TM_dom"/>
</dbReference>
<evidence type="ECO:0000256" key="10">
    <source>
        <dbReference type="ARBA" id="ARBA00022989"/>
    </source>
</evidence>
<evidence type="ECO:0000256" key="11">
    <source>
        <dbReference type="ARBA" id="ARBA00023008"/>
    </source>
</evidence>